<organism evidence="1 2">
    <name type="scientific">Gongylonema pulchrum</name>
    <dbReference type="NCBI Taxonomy" id="637853"/>
    <lineage>
        <taxon>Eukaryota</taxon>
        <taxon>Metazoa</taxon>
        <taxon>Ecdysozoa</taxon>
        <taxon>Nematoda</taxon>
        <taxon>Chromadorea</taxon>
        <taxon>Rhabditida</taxon>
        <taxon>Spirurina</taxon>
        <taxon>Spiruromorpha</taxon>
        <taxon>Spiruroidea</taxon>
        <taxon>Gongylonematidae</taxon>
        <taxon>Gongylonema</taxon>
    </lineage>
</organism>
<reference evidence="1 2" key="1">
    <citation type="submission" date="2018-11" db="EMBL/GenBank/DDBJ databases">
        <authorList>
            <consortium name="Pathogen Informatics"/>
        </authorList>
    </citation>
    <scope>NUCLEOTIDE SEQUENCE [LARGE SCALE GENOMIC DNA]</scope>
</reference>
<dbReference type="EMBL" id="UYRT01003073">
    <property type="protein sequence ID" value="VDK32546.1"/>
    <property type="molecule type" value="Genomic_DNA"/>
</dbReference>
<dbReference type="AlphaFoldDB" id="A0A3P6NZL9"/>
<gene>
    <name evidence="1" type="ORF">GPUH_LOCUS2157</name>
</gene>
<protein>
    <submittedName>
        <fullName evidence="1">Uncharacterized protein</fullName>
    </submittedName>
</protein>
<sequence length="222" mass="26506">MLDVVAKSLLDALVLEATNKYVREIGRCKIDEGINYVKSRLDKINRQLDRLWLKQFFDRWRECTARRKEENRLKMELLGTFPVLLPASCQLVIHQRYDPLTNGCIADDYSKLLFGQKLDAFVEKRREKVVRKAFAKWRTWTRWQIERREFFTVADTNSTLKLHRRSADFREDEVRLRMALAEAECERLKPFLIDEEFLDGWFLQVTDGEMEDNKFYSCHAVT</sequence>
<dbReference type="OrthoDB" id="10266287at2759"/>
<accession>A0A3P6NZL9</accession>
<proteinExistence type="predicted"/>
<keyword evidence="2" id="KW-1185">Reference proteome</keyword>
<name>A0A3P6NZL9_9BILA</name>
<evidence type="ECO:0000313" key="1">
    <source>
        <dbReference type="EMBL" id="VDK32546.1"/>
    </source>
</evidence>
<evidence type="ECO:0000313" key="2">
    <source>
        <dbReference type="Proteomes" id="UP000271098"/>
    </source>
</evidence>
<dbReference type="Proteomes" id="UP000271098">
    <property type="component" value="Unassembled WGS sequence"/>
</dbReference>